<dbReference type="RefSeq" id="WP_069638790.1">
    <property type="nucleotide sequence ID" value="NZ_JAFBEZ010000013.1"/>
</dbReference>
<keyword evidence="1" id="KW-0472">Membrane</keyword>
<feature type="transmembrane region" description="Helical" evidence="1">
    <location>
        <begin position="237"/>
        <end position="258"/>
    </location>
</feature>
<feature type="transmembrane region" description="Helical" evidence="1">
    <location>
        <begin position="119"/>
        <end position="142"/>
    </location>
</feature>
<feature type="transmembrane region" description="Helical" evidence="1">
    <location>
        <begin position="385"/>
        <end position="403"/>
    </location>
</feature>
<evidence type="ECO:0000256" key="1">
    <source>
        <dbReference type="SAM" id="Phobius"/>
    </source>
</evidence>
<evidence type="ECO:0000313" key="3">
    <source>
        <dbReference type="Proteomes" id="UP000094469"/>
    </source>
</evidence>
<feature type="transmembrane region" description="Helical" evidence="1">
    <location>
        <begin position="202"/>
        <end position="225"/>
    </location>
</feature>
<sequence length="418" mass="48692">MMELKENRIFLELLTVFFIRQGIWAKEKTMKLTNLVQLTYSYFFGSFLIFLGMVLFKYDMTLFLKESSAFSSVRYYDLLVISLVVILLIGISYENYFFIKTNTHQTLAIFFRMNNKKIFFINALKTMIIVLPVITFLCFYYTLWPLLYSFAIYSFSYFVLVVYSIKQQRSRLKNRKMIAENWLVNGIVVKIVYIFRLFTLSFFFKALFLPIISILLFALLLSYGFNIAQIAGSLEAFIVSFFLSAIIFNDKGLVYGFLALMTDSHYLKGFQYSSKRFLIRGSLVLYLVQTIPALILFVWVTKQWLTDNWSWLFMAGLGLLTGSILLTLIHAVKGLKLNGKFDYSSQLEGYTIPLKENLFYFIQTLPLLASVALFKIVNEINGGEIIFLILFLMTLIIYGSYLIKQIQFIYSITLGENQ</sequence>
<accession>A0A1E5HGZ7</accession>
<feature type="transmembrane region" description="Helical" evidence="1">
    <location>
        <begin position="78"/>
        <end position="98"/>
    </location>
</feature>
<feature type="transmembrane region" description="Helical" evidence="1">
    <location>
        <begin position="177"/>
        <end position="196"/>
    </location>
</feature>
<proteinExistence type="predicted"/>
<comment type="caution">
    <text evidence="2">The sequence shown here is derived from an EMBL/GenBank/DDBJ whole genome shotgun (WGS) entry which is preliminary data.</text>
</comment>
<feature type="transmembrane region" description="Helical" evidence="1">
    <location>
        <begin position="311"/>
        <end position="332"/>
    </location>
</feature>
<keyword evidence="1" id="KW-1133">Transmembrane helix</keyword>
<dbReference type="OrthoDB" id="9944305at2"/>
<organism evidence="2 3">
    <name type="scientific">Enterococcus ureilyticus</name>
    <dbReference type="NCBI Taxonomy" id="1131292"/>
    <lineage>
        <taxon>Bacteria</taxon>
        <taxon>Bacillati</taxon>
        <taxon>Bacillota</taxon>
        <taxon>Bacilli</taxon>
        <taxon>Lactobacillales</taxon>
        <taxon>Enterococcaceae</taxon>
        <taxon>Enterococcus</taxon>
    </lineage>
</organism>
<gene>
    <name evidence="2" type="ORF">BCR24_01545</name>
</gene>
<feature type="transmembrane region" description="Helical" evidence="1">
    <location>
        <begin position="148"/>
        <end position="165"/>
    </location>
</feature>
<dbReference type="EMBL" id="MIKC01000001">
    <property type="protein sequence ID" value="OEG24065.1"/>
    <property type="molecule type" value="Genomic_DNA"/>
</dbReference>
<evidence type="ECO:0000313" key="2">
    <source>
        <dbReference type="EMBL" id="OEG24065.1"/>
    </source>
</evidence>
<feature type="transmembrane region" description="Helical" evidence="1">
    <location>
        <begin position="38"/>
        <end position="58"/>
    </location>
</feature>
<protein>
    <submittedName>
        <fullName evidence="2">Uncharacterized protein</fullName>
    </submittedName>
</protein>
<name>A0A1E5HGZ7_9ENTE</name>
<keyword evidence="3" id="KW-1185">Reference proteome</keyword>
<dbReference type="Proteomes" id="UP000094469">
    <property type="component" value="Unassembled WGS sequence"/>
</dbReference>
<dbReference type="AlphaFoldDB" id="A0A1E5HGZ7"/>
<dbReference type="STRING" id="1131292.BCR24_01545"/>
<reference evidence="3" key="1">
    <citation type="submission" date="2016-09" db="EMBL/GenBank/DDBJ databases">
        <authorList>
            <person name="Gulvik C.A."/>
        </authorList>
    </citation>
    <scope>NUCLEOTIDE SEQUENCE [LARGE SCALE GENOMIC DNA]</scope>
    <source>
        <strain evidence="3">LMG 26676</strain>
    </source>
</reference>
<keyword evidence="1" id="KW-0812">Transmembrane</keyword>
<feature type="transmembrane region" description="Helical" evidence="1">
    <location>
        <begin position="278"/>
        <end position="299"/>
    </location>
</feature>